<dbReference type="Proteomes" id="UP000077315">
    <property type="component" value="Unassembled WGS sequence"/>
</dbReference>
<keyword evidence="2" id="KW-1185">Reference proteome</keyword>
<proteinExistence type="predicted"/>
<dbReference type="VEuPathDB" id="FungiDB:PHYBLDRAFT_172463"/>
<evidence type="ECO:0000313" key="1">
    <source>
        <dbReference type="EMBL" id="OAD69209.1"/>
    </source>
</evidence>
<dbReference type="EMBL" id="KV440992">
    <property type="protein sequence ID" value="OAD69209.1"/>
    <property type="molecule type" value="Genomic_DNA"/>
</dbReference>
<dbReference type="Gene3D" id="3.60.10.10">
    <property type="entry name" value="Endonuclease/exonuclease/phosphatase"/>
    <property type="match status" value="1"/>
</dbReference>
<dbReference type="RefSeq" id="XP_018287249.1">
    <property type="nucleotide sequence ID" value="XM_018436810.1"/>
</dbReference>
<gene>
    <name evidence="1" type="ORF">PHYBLDRAFT_172463</name>
</gene>
<accession>A0A167KZ63</accession>
<dbReference type="OrthoDB" id="2273311at2759"/>
<evidence type="ECO:0000313" key="2">
    <source>
        <dbReference type="Proteomes" id="UP000077315"/>
    </source>
</evidence>
<sequence>MVDCVTPPGQNPQPTFHRALSSTTIDYILASPDLHPRTTDSQVRYIHQNWSDHCLLTVRLALPSTQSSGGLGILDPITQQCALQLRWLKPIIQNPLGPRGLVPKWMASLLRTENTDCDPLLLWIFPDSRPRTHRSLDSPLHLVLKAMDHLPHKFDDVLTNLSTCLMLPLSSMVNSPPSHPPYRQSWRDLKVNHLYQIDHNLDVLMPIAPARPLPRFITLNRILQRLLDRSLVAHPILFRACIPTFILESRHLDIPPRDGSPFDFDPFISALVLGKPWSRLSTRSYRLTCSHHHANAQPLSPHLSPRQLHSFWSFALPHRARNVWFRGLHNKLSCRALLHHIMPFTVSSPLCNICQMSIETQEHFLLSCPLKSAVWLGIWLEFFGTVPPPSALSSAFTSFLFPPTLNPSIPAASVFGLTILAIWDHHWALHFNSAPFLPSLVLATARKSISRICSELELDSADSSLA</sequence>
<dbReference type="AlphaFoldDB" id="A0A167KZ63"/>
<protein>
    <recommendedName>
        <fullName evidence="3">Reverse transcriptase zinc-binding domain-containing protein</fullName>
    </recommendedName>
</protein>
<organism evidence="1 2">
    <name type="scientific">Phycomyces blakesleeanus (strain ATCC 8743b / DSM 1359 / FGSC 10004 / NBRC 33097 / NRRL 1555)</name>
    <dbReference type="NCBI Taxonomy" id="763407"/>
    <lineage>
        <taxon>Eukaryota</taxon>
        <taxon>Fungi</taxon>
        <taxon>Fungi incertae sedis</taxon>
        <taxon>Mucoromycota</taxon>
        <taxon>Mucoromycotina</taxon>
        <taxon>Mucoromycetes</taxon>
        <taxon>Mucorales</taxon>
        <taxon>Phycomycetaceae</taxon>
        <taxon>Phycomyces</taxon>
    </lineage>
</organism>
<evidence type="ECO:0008006" key="3">
    <source>
        <dbReference type="Google" id="ProtNLM"/>
    </source>
</evidence>
<dbReference type="GeneID" id="28997716"/>
<dbReference type="InterPro" id="IPR036691">
    <property type="entry name" value="Endo/exonu/phosph_ase_sf"/>
</dbReference>
<reference evidence="2" key="1">
    <citation type="submission" date="2015-06" db="EMBL/GenBank/DDBJ databases">
        <title>Expansion of signal transduction pathways in fungi by whole-genome duplication.</title>
        <authorList>
            <consortium name="DOE Joint Genome Institute"/>
            <person name="Corrochano L.M."/>
            <person name="Kuo A."/>
            <person name="Marcet-Houben M."/>
            <person name="Polaino S."/>
            <person name="Salamov A."/>
            <person name="Villalobos J.M."/>
            <person name="Alvarez M.I."/>
            <person name="Avalos J."/>
            <person name="Benito E.P."/>
            <person name="Benoit I."/>
            <person name="Burger G."/>
            <person name="Camino L.P."/>
            <person name="Canovas D."/>
            <person name="Cerda-Olmedo E."/>
            <person name="Cheng J.-F."/>
            <person name="Dominguez A."/>
            <person name="Elias M."/>
            <person name="Eslava A.P."/>
            <person name="Glaser F."/>
            <person name="Grimwood J."/>
            <person name="Gutierrez G."/>
            <person name="Heitman J."/>
            <person name="Henrissat B."/>
            <person name="Iturriaga E.A."/>
            <person name="Lang B.F."/>
            <person name="Lavin J.L."/>
            <person name="Lee S."/>
            <person name="Li W."/>
            <person name="Lindquist E."/>
            <person name="Lopez-Garcia S."/>
            <person name="Luque E.M."/>
            <person name="Marcos A.T."/>
            <person name="Martin J."/>
            <person name="McCluskey K."/>
            <person name="Medina H.R."/>
            <person name="Miralles-Duran A."/>
            <person name="Miyazaki A."/>
            <person name="Munoz-Torres E."/>
            <person name="Oguiza J.A."/>
            <person name="Ohm R."/>
            <person name="Olmedo M."/>
            <person name="Orejas M."/>
            <person name="Ortiz-Castellanos L."/>
            <person name="Pisabarro A.G."/>
            <person name="Rodriguez-Romero J."/>
            <person name="Ruiz-Herrera J."/>
            <person name="Ruiz-Vazquez R."/>
            <person name="Sanz C."/>
            <person name="Schackwitz W."/>
            <person name="Schmutz J."/>
            <person name="Shahriari M."/>
            <person name="Shelest E."/>
            <person name="Silva-Franco F."/>
            <person name="Soanes D."/>
            <person name="Syed K."/>
            <person name="Tagua V.G."/>
            <person name="Talbot N.J."/>
            <person name="Thon M."/>
            <person name="De vries R.P."/>
            <person name="Wiebenga A."/>
            <person name="Yadav J.S."/>
            <person name="Braun E.L."/>
            <person name="Baker S."/>
            <person name="Garre V."/>
            <person name="Horwitz B."/>
            <person name="Torres-Martinez S."/>
            <person name="Idnurm A."/>
            <person name="Herrera-Estrella A."/>
            <person name="Gabaldon T."/>
            <person name="Grigoriev I.V."/>
        </authorList>
    </citation>
    <scope>NUCLEOTIDE SEQUENCE [LARGE SCALE GENOMIC DNA]</scope>
    <source>
        <strain evidence="2">NRRL 1555(-)</strain>
    </source>
</reference>
<dbReference type="InParanoid" id="A0A167KZ63"/>
<dbReference type="SUPFAM" id="SSF56219">
    <property type="entry name" value="DNase I-like"/>
    <property type="match status" value="1"/>
</dbReference>
<name>A0A167KZ63_PHYB8</name>